<dbReference type="AlphaFoldDB" id="A0AAP3FY16"/>
<dbReference type="PANTHER" id="PTHR39535:SF2">
    <property type="entry name" value="HTTM DOMAIN-CONTAINING PROTEIN"/>
    <property type="match status" value="1"/>
</dbReference>
<dbReference type="SMART" id="SM00752">
    <property type="entry name" value="HTTM"/>
    <property type="match status" value="1"/>
</dbReference>
<feature type="domain" description="HTTM-like" evidence="6">
    <location>
        <begin position="14"/>
        <end position="289"/>
    </location>
</feature>
<accession>A0AAP3FY16</accession>
<feature type="transmembrane region" description="Helical" evidence="5">
    <location>
        <begin position="398"/>
        <end position="420"/>
    </location>
</feature>
<feature type="transmembrane region" description="Helical" evidence="5">
    <location>
        <begin position="125"/>
        <end position="144"/>
    </location>
</feature>
<proteinExistence type="predicted"/>
<feature type="transmembrane region" description="Helical" evidence="5">
    <location>
        <begin position="165"/>
        <end position="191"/>
    </location>
</feature>
<dbReference type="GO" id="GO:0015035">
    <property type="term" value="F:protein-disulfide reductase activity"/>
    <property type="evidence" value="ECO:0007669"/>
    <property type="project" value="InterPro"/>
</dbReference>
<keyword evidence="2 5" id="KW-0812">Transmembrane</keyword>
<evidence type="ECO:0000313" key="8">
    <source>
        <dbReference type="Proteomes" id="UP001075387"/>
    </source>
</evidence>
<feature type="transmembrane region" description="Helical" evidence="5">
    <location>
        <begin position="18"/>
        <end position="39"/>
    </location>
</feature>
<feature type="transmembrane region" description="Helical" evidence="5">
    <location>
        <begin position="79"/>
        <end position="95"/>
    </location>
</feature>
<dbReference type="RefSeq" id="WP_268447105.1">
    <property type="nucleotide sequence ID" value="NZ_JALAQA010000008.1"/>
</dbReference>
<evidence type="ECO:0000256" key="3">
    <source>
        <dbReference type="ARBA" id="ARBA00022989"/>
    </source>
</evidence>
<feature type="transmembrane region" description="Helical" evidence="5">
    <location>
        <begin position="102"/>
        <end position="119"/>
    </location>
</feature>
<dbReference type="InterPro" id="IPR052964">
    <property type="entry name" value="Sporulation_signal_mat"/>
</dbReference>
<dbReference type="Proteomes" id="UP001075387">
    <property type="component" value="Unassembled WGS sequence"/>
</dbReference>
<dbReference type="EMBL" id="JALAQA010000008">
    <property type="protein sequence ID" value="MCY8511134.1"/>
    <property type="molecule type" value="Genomic_DNA"/>
</dbReference>
<dbReference type="InterPro" id="IPR011020">
    <property type="entry name" value="HTTM-like"/>
</dbReference>
<dbReference type="Pfam" id="PF05090">
    <property type="entry name" value="HTTM"/>
    <property type="match status" value="1"/>
</dbReference>
<protein>
    <submittedName>
        <fullName evidence="7">DCC1-like thiol-disulfide oxidoreductase family protein</fullName>
    </submittedName>
</protein>
<evidence type="ECO:0000256" key="1">
    <source>
        <dbReference type="ARBA" id="ARBA00004127"/>
    </source>
</evidence>
<keyword evidence="3 5" id="KW-1133">Transmembrane helix</keyword>
<gene>
    <name evidence="7" type="ORF">MOD07_16475</name>
</gene>
<dbReference type="InterPro" id="IPR053934">
    <property type="entry name" value="HTTM_dom"/>
</dbReference>
<comment type="subcellular location">
    <subcellularLocation>
        <location evidence="1">Endomembrane system</location>
        <topology evidence="1">Multi-pass membrane protein</topology>
    </subcellularLocation>
</comment>
<keyword evidence="4 5" id="KW-0472">Membrane</keyword>
<evidence type="ECO:0000256" key="2">
    <source>
        <dbReference type="ARBA" id="ARBA00022692"/>
    </source>
</evidence>
<organism evidence="7 8">
    <name type="scientific">Bacillus mojavensis</name>
    <dbReference type="NCBI Taxonomy" id="72360"/>
    <lineage>
        <taxon>Bacteria</taxon>
        <taxon>Bacillati</taxon>
        <taxon>Bacillota</taxon>
        <taxon>Bacilli</taxon>
        <taxon>Bacillales</taxon>
        <taxon>Bacillaceae</taxon>
        <taxon>Bacillus</taxon>
    </lineage>
</organism>
<sequence>MNNSITNRVIEYFSKERFYIGVSLLRIVFGLLILYFYLIHYNQRHFLFSDYGINTFHNVMKPTTYSLYNVTSSLNYFDAVYHVGIVSAILFTLGFKGRLMGILNYVLFYSLYVRFSYIGDGGDNLMIITLFYLLFANTTKYFSIDAALRKKEAYVTDCRKTIANIIQYFVVLFCVMQVSIVYVTSAIYQIMGETWNNGTALYYISQVKTVAMPFLESLVSQHIYLSVVICYSSVLLKIAFPFLIINKKTKWLAVLMVCLLHLGIAFGMGLYSFSIVMIAIELVIFTDKEYNRIFSTYQQIKHNLNWMVRKKLMRKIQAHWKMTVYYDAWCPLCTKTKKRIERADWLNLIVFESFRDGTTSIIDEVGIDELEKRMHGKTLEKSIVSGADTFIEISKRVIPLWVLYMILLLAKLFHVSDRIYDLIASKRKIIPHGQCNHGACGLNQQQRKG</sequence>
<feature type="transmembrane region" description="Helical" evidence="5">
    <location>
        <begin position="223"/>
        <end position="245"/>
    </location>
</feature>
<reference evidence="7" key="1">
    <citation type="submission" date="2022-02" db="EMBL/GenBank/DDBJ databases">
        <title>Crop Bioprotection Bacillus Genome Sequencing.</title>
        <authorList>
            <person name="Dunlap C."/>
        </authorList>
    </citation>
    <scope>NUCLEOTIDE SEQUENCE</scope>
    <source>
        <strain evidence="7">CK3O2B-54A</strain>
    </source>
</reference>
<evidence type="ECO:0000256" key="4">
    <source>
        <dbReference type="ARBA" id="ARBA00023136"/>
    </source>
</evidence>
<evidence type="ECO:0000259" key="6">
    <source>
        <dbReference type="SMART" id="SM00752"/>
    </source>
</evidence>
<dbReference type="InterPro" id="IPR007263">
    <property type="entry name" value="DCC1-like"/>
</dbReference>
<feature type="transmembrane region" description="Helical" evidence="5">
    <location>
        <begin position="252"/>
        <end position="285"/>
    </location>
</feature>
<evidence type="ECO:0000256" key="5">
    <source>
        <dbReference type="SAM" id="Phobius"/>
    </source>
</evidence>
<comment type="caution">
    <text evidence="7">The sequence shown here is derived from an EMBL/GenBank/DDBJ whole genome shotgun (WGS) entry which is preliminary data.</text>
</comment>
<dbReference type="Pfam" id="PF04134">
    <property type="entry name" value="DCC1-like"/>
    <property type="match status" value="1"/>
</dbReference>
<evidence type="ECO:0000313" key="7">
    <source>
        <dbReference type="EMBL" id="MCY8511134.1"/>
    </source>
</evidence>
<dbReference type="PANTHER" id="PTHR39535">
    <property type="entry name" value="SPORULATION-DELAYING PROTEIN SDPB"/>
    <property type="match status" value="1"/>
</dbReference>
<dbReference type="GO" id="GO:0012505">
    <property type="term" value="C:endomembrane system"/>
    <property type="evidence" value="ECO:0007669"/>
    <property type="project" value="UniProtKB-SubCell"/>
</dbReference>
<name>A0AAP3FY16_BACMO</name>